<dbReference type="AlphaFoldDB" id="A0A1H9VBP9"/>
<dbReference type="EMBL" id="FOGO01000011">
    <property type="protein sequence ID" value="SES18693.1"/>
    <property type="molecule type" value="Genomic_DNA"/>
</dbReference>
<keyword evidence="2" id="KW-0472">Membrane</keyword>
<protein>
    <submittedName>
        <fullName evidence="3">Uncharacterized protein</fullName>
    </submittedName>
</protein>
<feature type="compositionally biased region" description="Basic and acidic residues" evidence="1">
    <location>
        <begin position="350"/>
        <end position="366"/>
    </location>
</feature>
<evidence type="ECO:0000256" key="2">
    <source>
        <dbReference type="SAM" id="Phobius"/>
    </source>
</evidence>
<keyword evidence="2" id="KW-0812">Transmembrane</keyword>
<feature type="compositionally biased region" description="Low complexity" evidence="1">
    <location>
        <begin position="71"/>
        <end position="84"/>
    </location>
</feature>
<feature type="region of interest" description="Disordered" evidence="1">
    <location>
        <begin position="224"/>
        <end position="338"/>
    </location>
</feature>
<dbReference type="STRING" id="943816.AN217_25825"/>
<feature type="transmembrane region" description="Helical" evidence="2">
    <location>
        <begin position="195"/>
        <end position="218"/>
    </location>
</feature>
<name>A0A1H9VBP9_9ACTN</name>
<dbReference type="OrthoDB" id="4338553at2"/>
<gene>
    <name evidence="3" type="ORF">SAMN05421870_11185</name>
</gene>
<feature type="compositionally biased region" description="Gly residues" evidence="1">
    <location>
        <begin position="385"/>
        <end position="438"/>
    </location>
</feature>
<feature type="region of interest" description="Disordered" evidence="1">
    <location>
        <begin position="18"/>
        <end position="103"/>
    </location>
</feature>
<feature type="compositionally biased region" description="Basic and acidic residues" evidence="1">
    <location>
        <begin position="59"/>
        <end position="69"/>
    </location>
</feature>
<feature type="compositionally biased region" description="Gly residues" evidence="1">
    <location>
        <begin position="272"/>
        <end position="293"/>
    </location>
</feature>
<evidence type="ECO:0000313" key="3">
    <source>
        <dbReference type="EMBL" id="SES18693.1"/>
    </source>
</evidence>
<organism evidence="3 4">
    <name type="scientific">Streptomyces qinglanensis</name>
    <dbReference type="NCBI Taxonomy" id="943816"/>
    <lineage>
        <taxon>Bacteria</taxon>
        <taxon>Bacillati</taxon>
        <taxon>Actinomycetota</taxon>
        <taxon>Actinomycetes</taxon>
        <taxon>Kitasatosporales</taxon>
        <taxon>Streptomycetaceae</taxon>
        <taxon>Streptomyces</taxon>
    </lineage>
</organism>
<accession>A0A1H9VBP9</accession>
<feature type="compositionally biased region" description="Gly residues" evidence="1">
    <location>
        <begin position="303"/>
        <end position="313"/>
    </location>
</feature>
<feature type="compositionally biased region" description="Low complexity" evidence="1">
    <location>
        <begin position="446"/>
        <end position="459"/>
    </location>
</feature>
<keyword evidence="4" id="KW-1185">Reference proteome</keyword>
<sequence>MADDRYSWLDEETAERLLRGLPVEAGENGRPDSGSGPAAEARDDGPEGGSSAERGSPAGRRESAQEHADPAAGQSARADSAAGTGRSGRRAGGRLDVPSPDWFREADRRTAARLAAALDELSTAHSAPLPTAPGTTPVELPGEAAALDAFRAARVAAGHGGTTTAAAADALGGGGALGGARSRTRHILTGRPLRAGFAVALAGCALGGVAVAAGAGVLPTPFSSGDAPAATASPAASSGSESPEEGGGSGAGTPGRDSAGERHGGRDRSTRPGGGGGEDGDGGGADGGKGSGQDGSSRDLADGGTGGDLGGNGSWRDRPGGTFPGAGGHHGGHGGSRKEAIAEALCKAYAADKLETDDRRKLERAAGGRAVVRRFCARHGESDSSGGGGGESAGGGGGQSTGSGGGSGESAGGGDGGGDTGGSGGADTGGSGASGGGVPSEPSDPAPSTTAGTAAPTRQ</sequence>
<evidence type="ECO:0000256" key="1">
    <source>
        <dbReference type="SAM" id="MobiDB-lite"/>
    </source>
</evidence>
<proteinExistence type="predicted"/>
<feature type="compositionally biased region" description="Basic and acidic residues" evidence="1">
    <location>
        <begin position="258"/>
        <end position="270"/>
    </location>
</feature>
<evidence type="ECO:0000313" key="4">
    <source>
        <dbReference type="Proteomes" id="UP000182841"/>
    </source>
</evidence>
<dbReference type="RefSeq" id="WP_075002097.1">
    <property type="nucleotide sequence ID" value="NZ_FOGO01000011.1"/>
</dbReference>
<feature type="region of interest" description="Disordered" evidence="1">
    <location>
        <begin position="350"/>
        <end position="459"/>
    </location>
</feature>
<feature type="compositionally biased region" description="Low complexity" evidence="1">
    <location>
        <begin position="224"/>
        <end position="241"/>
    </location>
</feature>
<dbReference type="Proteomes" id="UP000182841">
    <property type="component" value="Unassembled WGS sequence"/>
</dbReference>
<reference evidence="4" key="1">
    <citation type="submission" date="2016-10" db="EMBL/GenBank/DDBJ databases">
        <authorList>
            <person name="Varghese N."/>
            <person name="Submissions S."/>
        </authorList>
    </citation>
    <scope>NUCLEOTIDE SEQUENCE [LARGE SCALE GENOMIC DNA]</scope>
    <source>
        <strain evidence="4">CGMCC 4.6825</strain>
    </source>
</reference>
<keyword evidence="2" id="KW-1133">Transmembrane helix</keyword>